<reference evidence="1" key="1">
    <citation type="submission" date="2020-05" db="EMBL/GenBank/DDBJ databases">
        <title>Fertoebacter nigrum gen. nov., sp. nov., a new member of the family Rhodobacteraceae.</title>
        <authorList>
            <person name="Szuroczki S."/>
            <person name="Abbaszade G."/>
            <person name="Buni D."/>
            <person name="Schumann P."/>
            <person name="Toth E."/>
        </authorList>
    </citation>
    <scope>NUCLEOTIDE SEQUENCE</scope>
    <source>
        <strain evidence="1">RG-N-1a</strain>
    </source>
</reference>
<keyword evidence="2" id="KW-1185">Reference proteome</keyword>
<gene>
    <name evidence="1" type="primary">yidD</name>
    <name evidence="1" type="ORF">GEU84_020225</name>
</gene>
<dbReference type="AlphaFoldDB" id="A0A8X8H340"/>
<evidence type="ECO:0000313" key="1">
    <source>
        <dbReference type="EMBL" id="NUB46723.1"/>
    </source>
</evidence>
<protein>
    <submittedName>
        <fullName evidence="1">Membrane protein insertion efficiency factor YidD</fullName>
    </submittedName>
</protein>
<proteinExistence type="predicted"/>
<evidence type="ECO:0000313" key="2">
    <source>
        <dbReference type="Proteomes" id="UP000484076"/>
    </source>
</evidence>
<comment type="caution">
    <text evidence="1">The sequence shown here is derived from an EMBL/GenBank/DDBJ whole genome shotgun (WGS) entry which is preliminary data.</text>
</comment>
<name>A0A8X8H340_9RHOB</name>
<accession>A0A8X8H340</accession>
<dbReference type="InterPro" id="IPR002696">
    <property type="entry name" value="Membr_insert_effic_factor_YidD"/>
</dbReference>
<dbReference type="NCBIfam" id="TIGR00278">
    <property type="entry name" value="membrane protein insertion efficiency factor YidD"/>
    <property type="match status" value="1"/>
</dbReference>
<dbReference type="Proteomes" id="UP000484076">
    <property type="component" value="Unassembled WGS sequence"/>
</dbReference>
<organism evidence="1 2">
    <name type="scientific">Fertoeibacter niger</name>
    <dbReference type="NCBI Taxonomy" id="2656921"/>
    <lineage>
        <taxon>Bacteria</taxon>
        <taxon>Pseudomonadati</taxon>
        <taxon>Pseudomonadota</taxon>
        <taxon>Alphaproteobacteria</taxon>
        <taxon>Rhodobacterales</taxon>
        <taxon>Paracoccaceae</taxon>
        <taxon>Fertoeibacter</taxon>
    </lineage>
</organism>
<dbReference type="EMBL" id="WHUT02000020">
    <property type="protein sequence ID" value="NUB46723.1"/>
    <property type="molecule type" value="Genomic_DNA"/>
</dbReference>
<dbReference type="RefSeq" id="WP_152828725.1">
    <property type="nucleotide sequence ID" value="NZ_WHUT02000020.1"/>
</dbReference>
<sequence length="117" mass="13035">MKKKFRMLNELALAGLRFYKLYIDDKKGFKCAYKAVYRGDSCSTIMMQALEEQPIIPAVRSCFAQLERCNCAEMVAKDDDRFLQKNGKTFLVAGGSVMLLAGCGCTPDPCILGETCK</sequence>